<evidence type="ECO:0000313" key="7">
    <source>
        <dbReference type="Proteomes" id="UP000242705"/>
    </source>
</evidence>
<dbReference type="Proteomes" id="UP000242705">
    <property type="component" value="Unassembled WGS sequence"/>
</dbReference>
<dbReference type="Gene3D" id="3.30.1330.30">
    <property type="match status" value="1"/>
</dbReference>
<keyword evidence="3 6" id="KW-0808">Transferase</keyword>
<dbReference type="GO" id="GO:0032259">
    <property type="term" value="P:methylation"/>
    <property type="evidence" value="ECO:0007669"/>
    <property type="project" value="UniProtKB-KW"/>
</dbReference>
<evidence type="ECO:0000256" key="1">
    <source>
        <dbReference type="ARBA" id="ARBA00007228"/>
    </source>
</evidence>
<dbReference type="PANTHER" id="PTHR46429:SF1">
    <property type="entry name" value="23S RRNA (GUANOSINE-2'-O-)-METHYLTRANSFERASE RLMB"/>
    <property type="match status" value="1"/>
</dbReference>
<dbReference type="Pfam" id="PF08032">
    <property type="entry name" value="SpoU_sub_bind"/>
    <property type="match status" value="1"/>
</dbReference>
<dbReference type="PANTHER" id="PTHR46429">
    <property type="entry name" value="23S RRNA (GUANOSINE-2'-O-)-METHYLTRANSFERASE RLMB"/>
    <property type="match status" value="1"/>
</dbReference>
<sequence length="288" mass="30841">MTLKTRPRDRGSFSRRKTTKPANQREDVRKNTGSLEAIAPATANESVIVGRHPVLEALRAGRSLQRLWVQNQLAEGSLKEILGIAREKGVVIHEVPRAKLDELAGDLNHQGVVGLISVAPLATLDDVYALVTARGFDAFLIVLDQIQDPQNLGAIIRVANAAGADAVIMPSRNSAPLTPAVRKASAGATEYVPVAVVSNLAQTIETIKKWGIFVYAADPQGEILYTQANYHGPTAIVIGAEGQGIRPLVKKRCDQTVRLPMVGQVASLNAATACAVLAFEVVRQRQAP</sequence>
<name>A0A2T2WSU9_SULTH</name>
<protein>
    <submittedName>
        <fullName evidence="6">23S rRNA (Guanosine(2251)-2'-O)-methyltransferase RlmB</fullName>
    </submittedName>
</protein>
<gene>
    <name evidence="6" type="ORF">C7B47_12555</name>
</gene>
<dbReference type="CDD" id="cd18103">
    <property type="entry name" value="SpoU-like_RlmB"/>
    <property type="match status" value="1"/>
</dbReference>
<dbReference type="EMBL" id="PXYX01000032">
    <property type="protein sequence ID" value="PSR25328.1"/>
    <property type="molecule type" value="Genomic_DNA"/>
</dbReference>
<feature type="domain" description="RNA 2-O ribose methyltransferase substrate binding" evidence="5">
    <location>
        <begin position="47"/>
        <end position="122"/>
    </location>
</feature>
<dbReference type="SUPFAM" id="SSF75217">
    <property type="entry name" value="alpha/beta knot"/>
    <property type="match status" value="1"/>
</dbReference>
<evidence type="ECO:0000259" key="5">
    <source>
        <dbReference type="SMART" id="SM00967"/>
    </source>
</evidence>
<dbReference type="GO" id="GO:0005829">
    <property type="term" value="C:cytosol"/>
    <property type="evidence" value="ECO:0007669"/>
    <property type="project" value="TreeGrafter"/>
</dbReference>
<feature type="region of interest" description="Disordered" evidence="4">
    <location>
        <begin position="1"/>
        <end position="36"/>
    </location>
</feature>
<proteinExistence type="inferred from homology"/>
<dbReference type="InterPro" id="IPR013123">
    <property type="entry name" value="SpoU_subst-bd"/>
</dbReference>
<dbReference type="SMART" id="SM00967">
    <property type="entry name" value="SpoU_sub_bind"/>
    <property type="match status" value="1"/>
</dbReference>
<dbReference type="SUPFAM" id="SSF55315">
    <property type="entry name" value="L30e-like"/>
    <property type="match status" value="1"/>
</dbReference>
<dbReference type="InterPro" id="IPR029028">
    <property type="entry name" value="Alpha/beta_knot_MTases"/>
</dbReference>
<dbReference type="Pfam" id="PF00588">
    <property type="entry name" value="SpoU_methylase"/>
    <property type="match status" value="1"/>
</dbReference>
<feature type="compositionally biased region" description="Basic and acidic residues" evidence="4">
    <location>
        <begin position="1"/>
        <end position="12"/>
    </location>
</feature>
<evidence type="ECO:0000256" key="4">
    <source>
        <dbReference type="SAM" id="MobiDB-lite"/>
    </source>
</evidence>
<dbReference type="Gene3D" id="3.40.1280.10">
    <property type="match status" value="1"/>
</dbReference>
<dbReference type="GO" id="GO:0008173">
    <property type="term" value="F:RNA methyltransferase activity"/>
    <property type="evidence" value="ECO:0007669"/>
    <property type="project" value="InterPro"/>
</dbReference>
<evidence type="ECO:0000313" key="6">
    <source>
        <dbReference type="EMBL" id="PSR25328.1"/>
    </source>
</evidence>
<dbReference type="InterPro" id="IPR029064">
    <property type="entry name" value="Ribosomal_eL30-like_sf"/>
</dbReference>
<accession>A0A2T2WSU9</accession>
<keyword evidence="2 6" id="KW-0489">Methyltransferase</keyword>
<evidence type="ECO:0000256" key="3">
    <source>
        <dbReference type="ARBA" id="ARBA00022679"/>
    </source>
</evidence>
<dbReference type="FunFam" id="3.40.1280.10:FF:000008">
    <property type="entry name" value="Group 3 RNA methyltransferase TrmH"/>
    <property type="match status" value="1"/>
</dbReference>
<dbReference type="InterPro" id="IPR001537">
    <property type="entry name" value="SpoU_MeTrfase"/>
</dbReference>
<comment type="similarity">
    <text evidence="1">Belongs to the class IV-like SAM-binding methyltransferase superfamily. RNA methyltransferase TrmH family.</text>
</comment>
<organism evidence="6 7">
    <name type="scientific">Sulfobacillus thermosulfidooxidans</name>
    <dbReference type="NCBI Taxonomy" id="28034"/>
    <lineage>
        <taxon>Bacteria</taxon>
        <taxon>Bacillati</taxon>
        <taxon>Bacillota</taxon>
        <taxon>Clostridia</taxon>
        <taxon>Eubacteriales</taxon>
        <taxon>Clostridiales Family XVII. Incertae Sedis</taxon>
        <taxon>Sulfobacillus</taxon>
    </lineage>
</organism>
<dbReference type="GO" id="GO:0003723">
    <property type="term" value="F:RNA binding"/>
    <property type="evidence" value="ECO:0007669"/>
    <property type="project" value="InterPro"/>
</dbReference>
<dbReference type="GO" id="GO:0006396">
    <property type="term" value="P:RNA processing"/>
    <property type="evidence" value="ECO:0007669"/>
    <property type="project" value="InterPro"/>
</dbReference>
<dbReference type="AlphaFoldDB" id="A0A2T2WSU9"/>
<comment type="caution">
    <text evidence="6">The sequence shown here is derived from an EMBL/GenBank/DDBJ whole genome shotgun (WGS) entry which is preliminary data.</text>
</comment>
<dbReference type="InterPro" id="IPR004441">
    <property type="entry name" value="rRNA_MeTrfase_TrmH"/>
</dbReference>
<evidence type="ECO:0000256" key="2">
    <source>
        <dbReference type="ARBA" id="ARBA00022603"/>
    </source>
</evidence>
<reference evidence="6 7" key="1">
    <citation type="journal article" date="2014" name="BMC Genomics">
        <title>Comparison of environmental and isolate Sulfobacillus genomes reveals diverse carbon, sulfur, nitrogen, and hydrogen metabolisms.</title>
        <authorList>
            <person name="Justice N.B."/>
            <person name="Norman A."/>
            <person name="Brown C.T."/>
            <person name="Singh A."/>
            <person name="Thomas B.C."/>
            <person name="Banfield J.F."/>
        </authorList>
    </citation>
    <scope>NUCLEOTIDE SEQUENCE [LARGE SCALE GENOMIC DNA]</scope>
    <source>
        <strain evidence="6">AMDSBA5</strain>
    </source>
</reference>
<dbReference type="NCBIfam" id="TIGR00186">
    <property type="entry name" value="rRNA_methyl_3"/>
    <property type="match status" value="1"/>
</dbReference>
<dbReference type="InterPro" id="IPR029026">
    <property type="entry name" value="tRNA_m1G_MTases_N"/>
</dbReference>